<dbReference type="InterPro" id="IPR050250">
    <property type="entry name" value="Macrolide_Exporter_MacB"/>
</dbReference>
<comment type="similarity">
    <text evidence="6">Belongs to the ABC-4 integral membrane protein family.</text>
</comment>
<feature type="transmembrane region" description="Helical" evidence="7">
    <location>
        <begin position="365"/>
        <end position="393"/>
    </location>
</feature>
<reference evidence="10 11" key="1">
    <citation type="submission" date="2016-10" db="EMBL/GenBank/DDBJ databases">
        <authorList>
            <person name="de Groot N.N."/>
        </authorList>
    </citation>
    <scope>NUCLEOTIDE SEQUENCE [LARGE SCALE GENOMIC DNA]</scope>
    <source>
        <strain evidence="10 11">KH1P1</strain>
    </source>
</reference>
<comment type="subcellular location">
    <subcellularLocation>
        <location evidence="1">Cell membrane</location>
        <topology evidence="1">Multi-pass membrane protein</topology>
    </subcellularLocation>
</comment>
<dbReference type="STRING" id="1526.SAMN02910262_02243"/>
<evidence type="ECO:0000259" key="8">
    <source>
        <dbReference type="Pfam" id="PF02687"/>
    </source>
</evidence>
<dbReference type="EMBL" id="FOIL01000015">
    <property type="protein sequence ID" value="SET37072.1"/>
    <property type="molecule type" value="Genomic_DNA"/>
</dbReference>
<feature type="transmembrane region" description="Helical" evidence="7">
    <location>
        <begin position="21"/>
        <end position="45"/>
    </location>
</feature>
<feature type="domain" description="MacB-like periplasmic core" evidence="9">
    <location>
        <begin position="21"/>
        <end position="142"/>
    </location>
</feature>
<dbReference type="Pfam" id="PF12704">
    <property type="entry name" value="MacB_PCD"/>
    <property type="match status" value="1"/>
</dbReference>
<keyword evidence="2" id="KW-1003">Cell membrane</keyword>
<gene>
    <name evidence="10" type="ORF">SAMN04487771_10157</name>
</gene>
<evidence type="ECO:0000256" key="6">
    <source>
        <dbReference type="ARBA" id="ARBA00038076"/>
    </source>
</evidence>
<keyword evidence="4 7" id="KW-1133">Transmembrane helix</keyword>
<evidence type="ECO:0000313" key="11">
    <source>
        <dbReference type="Proteomes" id="UP000199820"/>
    </source>
</evidence>
<evidence type="ECO:0000256" key="5">
    <source>
        <dbReference type="ARBA" id="ARBA00023136"/>
    </source>
</evidence>
<evidence type="ECO:0000259" key="9">
    <source>
        <dbReference type="Pfam" id="PF12704"/>
    </source>
</evidence>
<accession>A0A1I0DWR2</accession>
<dbReference type="InterPro" id="IPR025857">
    <property type="entry name" value="MacB_PCD"/>
</dbReference>
<dbReference type="eggNOG" id="COG4591">
    <property type="taxonomic scope" value="Bacteria"/>
</dbReference>
<feature type="transmembrane region" description="Helical" evidence="7">
    <location>
        <begin position="413"/>
        <end position="440"/>
    </location>
</feature>
<keyword evidence="5 7" id="KW-0472">Membrane</keyword>
<keyword evidence="3 7" id="KW-0812">Transmembrane</keyword>
<evidence type="ECO:0000256" key="1">
    <source>
        <dbReference type="ARBA" id="ARBA00004651"/>
    </source>
</evidence>
<evidence type="ECO:0000256" key="7">
    <source>
        <dbReference type="SAM" id="Phobius"/>
    </source>
</evidence>
<proteinExistence type="inferred from homology"/>
<protein>
    <submittedName>
        <fullName evidence="10">ABC-type antimicrobial peptide transport system, permease component</fullName>
    </submittedName>
</protein>
<name>A0A1I0DWR2_9FIRM</name>
<dbReference type="RefSeq" id="WP_074649263.1">
    <property type="nucleotide sequence ID" value="NZ_FOIL01000015.1"/>
</dbReference>
<dbReference type="AlphaFoldDB" id="A0A1I0DWR2"/>
<dbReference type="GO" id="GO:0005886">
    <property type="term" value="C:plasma membrane"/>
    <property type="evidence" value="ECO:0007669"/>
    <property type="project" value="UniProtKB-SubCell"/>
</dbReference>
<dbReference type="PANTHER" id="PTHR30572">
    <property type="entry name" value="MEMBRANE COMPONENT OF TRANSPORTER-RELATED"/>
    <property type="match status" value="1"/>
</dbReference>
<evidence type="ECO:0000256" key="4">
    <source>
        <dbReference type="ARBA" id="ARBA00022989"/>
    </source>
</evidence>
<dbReference type="Proteomes" id="UP000199820">
    <property type="component" value="Unassembled WGS sequence"/>
</dbReference>
<dbReference type="OrthoDB" id="9770099at2"/>
<organism evidence="10 11">
    <name type="scientific">[Clostridium] aminophilum</name>
    <dbReference type="NCBI Taxonomy" id="1526"/>
    <lineage>
        <taxon>Bacteria</taxon>
        <taxon>Bacillati</taxon>
        <taxon>Bacillota</taxon>
        <taxon>Clostridia</taxon>
        <taxon>Lachnospirales</taxon>
        <taxon>Lachnospiraceae</taxon>
    </lineage>
</organism>
<evidence type="ECO:0000256" key="2">
    <source>
        <dbReference type="ARBA" id="ARBA00022475"/>
    </source>
</evidence>
<keyword evidence="11" id="KW-1185">Reference proteome</keyword>
<dbReference type="InterPro" id="IPR003838">
    <property type="entry name" value="ABC3_permease_C"/>
</dbReference>
<sequence>MSFRDLLKISLGSLSRRRLRTFLTVLGVFIGVTSIVVMLSLGIGLKQFFMSSVEQLGSLTQVTVYNYGDTAQDKNAETKFLTDEKVDSFRSIPHVQDAYPVLETSVLMKQGPYEANITLTGIPIRAMRSINLQEGTYPKESDNGLKLLVGNMVGTNFYDPKASNRYDYGMDGLEQKVDFRQPMFTIFDTAAYYAAKNPASGDDGTKPTAPKKYILDTVGYIEGKPGSWNRYSYSVIADLDQLKAQLRKIYGKRAIPDQPTNKKGKPYRYFVYNEARVDVDDMEEVENVQKTLQDMGYQATSQMEYLKQTQQTSNMIQAVLGGIGAVSLLVAAIGIANTMMMSIYERTKEIGIMKVLGCDMRDIRSMFLIEAGLIGLMGGVFGLVFSYGISVIINRLLGGAIAGSEMGGEVASVSISVIPIWLAAAALVFAVLVGMAAGFFPAQRAMKLSPLSAIRNE</sequence>
<evidence type="ECO:0000256" key="3">
    <source>
        <dbReference type="ARBA" id="ARBA00022692"/>
    </source>
</evidence>
<evidence type="ECO:0000313" key="10">
    <source>
        <dbReference type="EMBL" id="SET37072.1"/>
    </source>
</evidence>
<feature type="domain" description="ABC3 transporter permease C-terminal" evidence="8">
    <location>
        <begin position="323"/>
        <end position="450"/>
    </location>
</feature>
<dbReference type="Pfam" id="PF02687">
    <property type="entry name" value="FtsX"/>
    <property type="match status" value="1"/>
</dbReference>
<dbReference type="PANTHER" id="PTHR30572:SF4">
    <property type="entry name" value="ABC TRANSPORTER PERMEASE YTRF"/>
    <property type="match status" value="1"/>
</dbReference>
<feature type="transmembrane region" description="Helical" evidence="7">
    <location>
        <begin position="318"/>
        <end position="344"/>
    </location>
</feature>
<dbReference type="GO" id="GO:0022857">
    <property type="term" value="F:transmembrane transporter activity"/>
    <property type="evidence" value="ECO:0007669"/>
    <property type="project" value="TreeGrafter"/>
</dbReference>